<organism evidence="2 3">
    <name type="scientific">Pseudomonas amygdali pv. lachrymans str. M301315</name>
    <dbReference type="NCBI Taxonomy" id="629260"/>
    <lineage>
        <taxon>Bacteria</taxon>
        <taxon>Pseudomonadati</taxon>
        <taxon>Pseudomonadota</taxon>
        <taxon>Gammaproteobacteria</taxon>
        <taxon>Pseudomonadales</taxon>
        <taxon>Pseudomonadaceae</taxon>
        <taxon>Pseudomonas</taxon>
        <taxon>Pseudomonas amygdali</taxon>
    </lineage>
</organism>
<dbReference type="Proteomes" id="UP000006426">
    <property type="component" value="Plasmid pmppla107"/>
</dbReference>
<evidence type="ECO:0000313" key="2">
    <source>
        <dbReference type="EMBL" id="AXH59762.1"/>
    </source>
</evidence>
<dbReference type="RefSeq" id="WP_005741970.1">
    <property type="nucleotide sequence ID" value="NZ_CP031226.1"/>
</dbReference>
<gene>
    <name evidence="2" type="ORF">PLA107_031560</name>
</gene>
<sequence>MKPFRTDLSITEEIQAVADFLALKWEPVDNLAAIVQSVQKAAFHDGRAAIDGAEVGGFISDIMRRRADMIQGMMDNPVEKMFATMFDGPMQVLITLSSHARQLAEVGLNVDGKWDYERQVRAAQIRAERDFPGLATAAPAGWQEFKNRVKDGKVNIDYSLADEKVAFAGSMIETCRSLGLVEQLALHNLQYGDEEQGRKPQYALISAIYSHFSNIQLKMVSHELMVAIDRMTDWDVPEHRFGTPALNDSGNVFAKLLISKVGEARQESEFRQAVESKLEFDAKPEEERNAIQQTNRDRMKSEMTPAYWKAMDEQIKREEASALVDLREAFGIRKFVEPESPSL</sequence>
<name>A0AAD0PW02_PSEAV</name>
<proteinExistence type="predicted"/>
<feature type="compositionally biased region" description="Basic and acidic residues" evidence="1">
    <location>
        <begin position="284"/>
        <end position="301"/>
    </location>
</feature>
<feature type="region of interest" description="Disordered" evidence="1">
    <location>
        <begin position="284"/>
        <end position="303"/>
    </location>
</feature>
<reference evidence="2 3" key="1">
    <citation type="journal article" date="2011" name="PLoS Pathog.">
        <title>Dynamic evolution of pathogenicity revealed by sequencing and comparative genomics of 19 Pseudomonas syringae isolates.</title>
        <authorList>
            <person name="Baltrus D.A."/>
            <person name="Nishimura M.T."/>
            <person name="Romanchuk A."/>
            <person name="Chang J.H."/>
            <person name="Mukhtar M.S."/>
            <person name="Cherkis K."/>
            <person name="Roach J."/>
            <person name="Grant S.R."/>
            <person name="Jones C.D."/>
            <person name="Dangl J.L."/>
        </authorList>
    </citation>
    <scope>NUCLEOTIDE SEQUENCE [LARGE SCALE GENOMIC DNA]</scope>
    <source>
        <strain evidence="2 3">M301315</strain>
    </source>
</reference>
<geneLocation type="plasmid" evidence="3">
    <name>pmppla107</name>
</geneLocation>
<dbReference type="EMBL" id="CP031226">
    <property type="protein sequence ID" value="AXH59762.1"/>
    <property type="molecule type" value="Genomic_DNA"/>
</dbReference>
<keyword evidence="2" id="KW-0614">Plasmid</keyword>
<protein>
    <submittedName>
        <fullName evidence="2">Uncharacterized protein</fullName>
    </submittedName>
</protein>
<dbReference type="GeneID" id="39474399"/>
<accession>A0AAD0PW02</accession>
<dbReference type="AlphaFoldDB" id="A0AAD0PW02"/>
<evidence type="ECO:0000313" key="3">
    <source>
        <dbReference type="Proteomes" id="UP000006426"/>
    </source>
</evidence>
<evidence type="ECO:0000256" key="1">
    <source>
        <dbReference type="SAM" id="MobiDB-lite"/>
    </source>
</evidence>